<dbReference type="InterPro" id="IPR010559">
    <property type="entry name" value="Sig_transdc_His_kin_internal"/>
</dbReference>
<evidence type="ECO:0000256" key="1">
    <source>
        <dbReference type="SAM" id="Phobius"/>
    </source>
</evidence>
<gene>
    <name evidence="4" type="ORF">GJR95_16045</name>
</gene>
<dbReference type="Pfam" id="PF06580">
    <property type="entry name" value="His_kinase"/>
    <property type="match status" value="1"/>
</dbReference>
<dbReference type="InterPro" id="IPR050640">
    <property type="entry name" value="Bact_2-comp_sensor_kinase"/>
</dbReference>
<keyword evidence="1" id="KW-0812">Transmembrane</keyword>
<keyword evidence="5" id="KW-1185">Reference proteome</keyword>
<dbReference type="InterPro" id="IPR011123">
    <property type="entry name" value="Y_Y_Y"/>
</dbReference>
<dbReference type="GO" id="GO:0016020">
    <property type="term" value="C:membrane"/>
    <property type="evidence" value="ECO:0007669"/>
    <property type="project" value="InterPro"/>
</dbReference>
<dbReference type="Proteomes" id="UP000464577">
    <property type="component" value="Chromosome"/>
</dbReference>
<dbReference type="InterPro" id="IPR011110">
    <property type="entry name" value="Reg_prop"/>
</dbReference>
<feature type="transmembrane region" description="Helical" evidence="1">
    <location>
        <begin position="809"/>
        <end position="827"/>
    </location>
</feature>
<dbReference type="SUPFAM" id="SSF63829">
    <property type="entry name" value="Calcium-dependent phosphotriesterase"/>
    <property type="match status" value="3"/>
</dbReference>
<dbReference type="Pfam" id="PF07494">
    <property type="entry name" value="Reg_prop"/>
    <property type="match status" value="2"/>
</dbReference>
<dbReference type="GO" id="GO:0000155">
    <property type="term" value="F:phosphorelay sensor kinase activity"/>
    <property type="evidence" value="ECO:0007669"/>
    <property type="project" value="InterPro"/>
</dbReference>
<dbReference type="AlphaFoldDB" id="A0A6P1VXK7"/>
<keyword evidence="1" id="KW-1133">Transmembrane helix</keyword>
<keyword evidence="1" id="KW-0472">Membrane</keyword>
<dbReference type="PANTHER" id="PTHR34220">
    <property type="entry name" value="SENSOR HISTIDINE KINASE YPDA"/>
    <property type="match status" value="1"/>
</dbReference>
<dbReference type="Gene3D" id="3.30.565.10">
    <property type="entry name" value="Histidine kinase-like ATPase, C-terminal domain"/>
    <property type="match status" value="1"/>
</dbReference>
<dbReference type="SUPFAM" id="SSF55874">
    <property type="entry name" value="ATPase domain of HSP90 chaperone/DNA topoisomerase II/histidine kinase"/>
    <property type="match status" value="1"/>
</dbReference>
<organism evidence="4 5">
    <name type="scientific">Spirosoma endbachense</name>
    <dbReference type="NCBI Taxonomy" id="2666025"/>
    <lineage>
        <taxon>Bacteria</taxon>
        <taxon>Pseudomonadati</taxon>
        <taxon>Bacteroidota</taxon>
        <taxon>Cytophagia</taxon>
        <taxon>Cytophagales</taxon>
        <taxon>Cytophagaceae</taxon>
        <taxon>Spirosoma</taxon>
    </lineage>
</organism>
<dbReference type="KEGG" id="senf:GJR95_16045"/>
<evidence type="ECO:0000313" key="5">
    <source>
        <dbReference type="Proteomes" id="UP000464577"/>
    </source>
</evidence>
<feature type="domain" description="Signal transduction histidine kinase internal region" evidence="2">
    <location>
        <begin position="851"/>
        <end position="930"/>
    </location>
</feature>
<evidence type="ECO:0008006" key="6">
    <source>
        <dbReference type="Google" id="ProtNLM"/>
    </source>
</evidence>
<name>A0A6P1VXK7_9BACT</name>
<dbReference type="Pfam" id="PF07495">
    <property type="entry name" value="Y_Y_Y"/>
    <property type="match status" value="1"/>
</dbReference>
<dbReference type="EMBL" id="CP045997">
    <property type="protein sequence ID" value="QHV96439.1"/>
    <property type="molecule type" value="Genomic_DNA"/>
</dbReference>
<dbReference type="PANTHER" id="PTHR34220:SF7">
    <property type="entry name" value="SENSOR HISTIDINE KINASE YPDA"/>
    <property type="match status" value="1"/>
</dbReference>
<dbReference type="Gene3D" id="2.130.10.10">
    <property type="entry name" value="YVTN repeat-like/Quinoprotein amine dehydrogenase"/>
    <property type="match status" value="3"/>
</dbReference>
<evidence type="ECO:0000259" key="2">
    <source>
        <dbReference type="Pfam" id="PF06580"/>
    </source>
</evidence>
<proteinExistence type="predicted"/>
<sequence length="1064" mass="121127">MYRNRTFCLGLLIFINLPFILIGQQNPHQPEAITPNNFFFTHLTAKNGLSYNLINCLHQDREGYIWVGTFNGLNRFDGQRFVSFKYNRNNPHAIAHNTIIDICEDKSGDLWIATVNGVSHYVKATNSFVNYLPEPNSAETFRNNTVNNILCDRNGTIWATSLGGVFEFDPNRKQFKAYKHNPASLASLSSNAIYRNALVEDPRRTQLWIGSSNGLNCFDTQTKTFTNYQNNPDHAPIFTDRPAYPLAFDQKGNLLVGDYQAGRVNTFNPDTKAIGWLNNPESAANAPRLPALSAIYVDRQNNVWLSAWENKVYHFQSGKQQWIELTHSDSNPASIASNFFWDAIQARDGTLYLGGLYGLSSCRPAESSFIIFNPSDNLPVLKGKARITALVEDNKETVWIATDWNGLIAYNQAKQTYIQYPATASPNDLPVEIGGAFHLTVIEDELWICSAKGVFVFNPKSRQYRSFIELPSGKKNPQNVALWSFQDKRRTIWFNQSARFLVHYNPQTKGYKCYNLDSLSGSSETTNVTAVGEDAAGNVWFGTYMGRLYQYQAETDRFTVHVPNPQQKPRVLQQPINDLWGDPKGNIWMATEGGGLIRFDPTRNQFKAWMENDGLLMDVCNRLLADQRGRLWVGTYEGFTIFDPIHEQVVNTRIDYGQRENNFFSNAQCRLRNGMILYANADKLILIDPAQLTTRQTKPELLVSSIAIFEKSKPLYNHSPPIELSYKENFFTLTFSSLVGPQEGLIEYAYRLTSYDPDWVLSGARTFATYTGVKGGRYLFEVKARQKDGAWSSPIRLPIYIHPPFWETWWFQAMALSVVIGLVVLGVKRREKNLVQQEVEKSAFREQLAASEMKALRSQMNPHFLYNSLNAIRLFVLQNDSDNADKYLVKFARLMRLILDNSRQEWVNVANELEQLQLYLELEQLRFNYKFMFLISVDPNLAQDKTMIPPMIIQPYIENAILHGLAHKKGPGIITVTIQSQAGYLECVVDDDGVGRQRAGELKSKTVSSHKSVGLRVTEDRLHLLGQRSGQQTQVRVIDKKNEMNEPLGTRVIIALPLKIEHSE</sequence>
<dbReference type="InterPro" id="IPR015943">
    <property type="entry name" value="WD40/YVTN_repeat-like_dom_sf"/>
</dbReference>
<reference evidence="4 5" key="1">
    <citation type="submission" date="2019-11" db="EMBL/GenBank/DDBJ databases">
        <title>Spirosoma endbachense sp. nov., isolated from a natural salt meadow.</title>
        <authorList>
            <person name="Rojas J."/>
            <person name="Ambika Manirajan B."/>
            <person name="Ratering S."/>
            <person name="Suarez C."/>
            <person name="Geissler-Plaum R."/>
            <person name="Schnell S."/>
        </authorList>
    </citation>
    <scope>NUCLEOTIDE SEQUENCE [LARGE SCALE GENOMIC DNA]</scope>
    <source>
        <strain evidence="4 5">I-24</strain>
    </source>
</reference>
<dbReference type="InterPro" id="IPR036890">
    <property type="entry name" value="HATPase_C_sf"/>
</dbReference>
<evidence type="ECO:0000259" key="3">
    <source>
        <dbReference type="Pfam" id="PF07495"/>
    </source>
</evidence>
<dbReference type="Gene3D" id="2.60.40.10">
    <property type="entry name" value="Immunoglobulins"/>
    <property type="match status" value="1"/>
</dbReference>
<protein>
    <recommendedName>
        <fullName evidence="6">Histidine kinase</fullName>
    </recommendedName>
</protein>
<dbReference type="InterPro" id="IPR013783">
    <property type="entry name" value="Ig-like_fold"/>
</dbReference>
<accession>A0A6P1VXK7</accession>
<feature type="domain" description="Two component regulator three Y" evidence="3">
    <location>
        <begin position="745"/>
        <end position="801"/>
    </location>
</feature>
<evidence type="ECO:0000313" key="4">
    <source>
        <dbReference type="EMBL" id="QHV96439.1"/>
    </source>
</evidence>
<dbReference type="RefSeq" id="WP_162386846.1">
    <property type="nucleotide sequence ID" value="NZ_CP045997.1"/>
</dbReference>